<dbReference type="InterPro" id="IPR052893">
    <property type="entry name" value="TCS_response_regulator"/>
</dbReference>
<dbReference type="HOGENOM" id="CLU_000445_69_17_10"/>
<dbReference type="InterPro" id="IPR001789">
    <property type="entry name" value="Sig_transdc_resp-reg_receiver"/>
</dbReference>
<dbReference type="RefSeq" id="WP_046375629.1">
    <property type="nucleotide sequence ID" value="NZ_CP010429.1"/>
</dbReference>
<dbReference type="EMBL" id="CP010429">
    <property type="protein sequence ID" value="AKD54033.1"/>
    <property type="molecule type" value="Genomic_DNA"/>
</dbReference>
<dbReference type="Pfam" id="PF00072">
    <property type="entry name" value="Response_reg"/>
    <property type="match status" value="1"/>
</dbReference>
<feature type="domain" description="Response regulatory" evidence="2">
    <location>
        <begin position="8"/>
        <end position="128"/>
    </location>
</feature>
<proteinExistence type="predicted"/>
<organism evidence="3 4">
    <name type="scientific">Spirosoma radiotolerans</name>
    <dbReference type="NCBI Taxonomy" id="1379870"/>
    <lineage>
        <taxon>Bacteria</taxon>
        <taxon>Pseudomonadati</taxon>
        <taxon>Bacteroidota</taxon>
        <taxon>Cytophagia</taxon>
        <taxon>Cytophagales</taxon>
        <taxon>Cytophagaceae</taxon>
        <taxon>Spirosoma</taxon>
    </lineage>
</organism>
<dbReference type="Gene3D" id="3.40.50.2300">
    <property type="match status" value="1"/>
</dbReference>
<sequence length="137" mass="15461">MTKNSYTCVFVADDDEDDRYLLNSAFAKNSPQCQLAFAHDGLALLEALEQSGSTPELIILDLNMPRLNGFEALKQLREHPLYQCTPIVILTTSDEEQDRQRAQVLGASEFITKPMNGTLLSQLVIRLREEWLVGRCC</sequence>
<reference evidence="3 4" key="1">
    <citation type="journal article" date="2014" name="Curr. Microbiol.">
        <title>Spirosoma radiotolerans sp. nov., a gamma-radiation-resistant bacterium isolated from gamma ray-irradiated soil.</title>
        <authorList>
            <person name="Lee J.J."/>
            <person name="Srinivasan S."/>
            <person name="Lim S."/>
            <person name="Joe M."/>
            <person name="Im S."/>
            <person name="Bae S.I."/>
            <person name="Park K.R."/>
            <person name="Han J.H."/>
            <person name="Park S.H."/>
            <person name="Joo B.M."/>
            <person name="Park S.J."/>
            <person name="Kim M.K."/>
        </authorList>
    </citation>
    <scope>NUCLEOTIDE SEQUENCE [LARGE SCALE GENOMIC DNA]</scope>
    <source>
        <strain evidence="3 4">DG5A</strain>
    </source>
</reference>
<dbReference type="CDD" id="cd17557">
    <property type="entry name" value="REC_Rcp-like"/>
    <property type="match status" value="1"/>
</dbReference>
<name>A0A0E3ZTT7_9BACT</name>
<dbReference type="AlphaFoldDB" id="A0A0E3ZTT7"/>
<dbReference type="PATRIC" id="fig|1379870.5.peg.674"/>
<gene>
    <name evidence="3" type="ORF">SD10_03055</name>
</gene>
<accession>A0A0E3ZTT7</accession>
<dbReference type="GO" id="GO:0000160">
    <property type="term" value="P:phosphorelay signal transduction system"/>
    <property type="evidence" value="ECO:0007669"/>
    <property type="project" value="InterPro"/>
</dbReference>
<evidence type="ECO:0000313" key="3">
    <source>
        <dbReference type="EMBL" id="AKD54033.1"/>
    </source>
</evidence>
<evidence type="ECO:0000256" key="1">
    <source>
        <dbReference type="PROSITE-ProRule" id="PRU00169"/>
    </source>
</evidence>
<keyword evidence="1" id="KW-0597">Phosphoprotein</keyword>
<dbReference type="KEGG" id="srd:SD10_03055"/>
<dbReference type="Proteomes" id="UP000033054">
    <property type="component" value="Chromosome"/>
</dbReference>
<evidence type="ECO:0000259" key="2">
    <source>
        <dbReference type="PROSITE" id="PS50110"/>
    </source>
</evidence>
<dbReference type="PANTHER" id="PTHR44520:SF2">
    <property type="entry name" value="RESPONSE REGULATOR RCP1"/>
    <property type="match status" value="1"/>
</dbReference>
<dbReference type="SUPFAM" id="SSF52172">
    <property type="entry name" value="CheY-like"/>
    <property type="match status" value="1"/>
</dbReference>
<protein>
    <recommendedName>
        <fullName evidence="2">Response regulatory domain-containing protein</fullName>
    </recommendedName>
</protein>
<keyword evidence="4" id="KW-1185">Reference proteome</keyword>
<dbReference type="OrthoDB" id="7631574at2"/>
<dbReference type="InterPro" id="IPR011006">
    <property type="entry name" value="CheY-like_superfamily"/>
</dbReference>
<dbReference type="SMART" id="SM00448">
    <property type="entry name" value="REC"/>
    <property type="match status" value="1"/>
</dbReference>
<feature type="modified residue" description="4-aspartylphosphate" evidence="1">
    <location>
        <position position="61"/>
    </location>
</feature>
<evidence type="ECO:0000313" key="4">
    <source>
        <dbReference type="Proteomes" id="UP000033054"/>
    </source>
</evidence>
<dbReference type="STRING" id="1379870.SD10_03055"/>
<dbReference type="PROSITE" id="PS50110">
    <property type="entry name" value="RESPONSE_REGULATORY"/>
    <property type="match status" value="1"/>
</dbReference>
<dbReference type="PANTHER" id="PTHR44520">
    <property type="entry name" value="RESPONSE REGULATOR RCP1-RELATED"/>
    <property type="match status" value="1"/>
</dbReference>